<dbReference type="AlphaFoldDB" id="A0A934UVJ2"/>
<dbReference type="SUPFAM" id="SSF46785">
    <property type="entry name" value="Winged helix' DNA-binding domain"/>
    <property type="match status" value="1"/>
</dbReference>
<feature type="domain" description="HTH marR-type" evidence="3">
    <location>
        <begin position="41"/>
        <end position="177"/>
    </location>
</feature>
<reference evidence="4" key="1">
    <citation type="submission" date="2020-12" db="EMBL/GenBank/DDBJ databases">
        <title>Leucobacter sp. CAS1, isolated from Chromium sludge.</title>
        <authorList>
            <person name="Xu Z."/>
        </authorList>
    </citation>
    <scope>NUCLEOTIDE SEQUENCE</scope>
    <source>
        <strain evidence="4">CSA1</strain>
    </source>
</reference>
<dbReference type="PROSITE" id="PS50995">
    <property type="entry name" value="HTH_MARR_2"/>
    <property type="match status" value="1"/>
</dbReference>
<dbReference type="EMBL" id="JAEHOH010000010">
    <property type="protein sequence ID" value="MBK0418997.1"/>
    <property type="molecule type" value="Genomic_DNA"/>
</dbReference>
<evidence type="ECO:0000313" key="4">
    <source>
        <dbReference type="EMBL" id="MBK0418997.1"/>
    </source>
</evidence>
<dbReference type="Pfam" id="PF12802">
    <property type="entry name" value="MarR_2"/>
    <property type="match status" value="1"/>
</dbReference>
<keyword evidence="5" id="KW-1185">Reference proteome</keyword>
<dbReference type="Gene3D" id="1.10.10.10">
    <property type="entry name" value="Winged helix-like DNA-binding domain superfamily/Winged helix DNA-binding domain"/>
    <property type="match status" value="1"/>
</dbReference>
<evidence type="ECO:0000259" key="3">
    <source>
        <dbReference type="PROSITE" id="PS50995"/>
    </source>
</evidence>
<feature type="region of interest" description="Disordered" evidence="2">
    <location>
        <begin position="1"/>
        <end position="23"/>
    </location>
</feature>
<dbReference type="InterPro" id="IPR036388">
    <property type="entry name" value="WH-like_DNA-bd_sf"/>
</dbReference>
<dbReference type="PANTHER" id="PTHR33164:SF106">
    <property type="entry name" value="TRANSCRIPTIONAL REGULATORY PROTEIN"/>
    <property type="match status" value="1"/>
</dbReference>
<proteinExistence type="predicted"/>
<evidence type="ECO:0000313" key="5">
    <source>
        <dbReference type="Proteomes" id="UP000608530"/>
    </source>
</evidence>
<dbReference type="InterPro" id="IPR000835">
    <property type="entry name" value="HTH_MarR-typ"/>
</dbReference>
<evidence type="ECO:0000256" key="2">
    <source>
        <dbReference type="SAM" id="MobiDB-lite"/>
    </source>
</evidence>
<name>A0A934UVJ2_9MICO</name>
<organism evidence="4 5">
    <name type="scientific">Leucobacter chromiisoli</name>
    <dbReference type="NCBI Taxonomy" id="2796471"/>
    <lineage>
        <taxon>Bacteria</taxon>
        <taxon>Bacillati</taxon>
        <taxon>Actinomycetota</taxon>
        <taxon>Actinomycetes</taxon>
        <taxon>Micrococcales</taxon>
        <taxon>Microbacteriaceae</taxon>
        <taxon>Leucobacter</taxon>
    </lineage>
</organism>
<accession>A0A934UVJ2</accession>
<protein>
    <submittedName>
        <fullName evidence="4">MarR family transcriptional regulator</fullName>
    </submittedName>
</protein>
<keyword evidence="1" id="KW-0175">Coiled coil</keyword>
<sequence length="193" mass="21393">MSAADEHREADRPSVYDLDASDPRGELVDRTSVDAAEIPQINRLMAALGRLREAEQRLSEASRDYMRLNDTDMRALHFLIVCENRGAVATPGAIASHLGISTASTTKLLDRLERAGHVRRAAHPSDRRALAIAITPETRAAAMQTVGRQQAKRFHAAARLSDEEREVVIRFLDDMAGELSLRDEEWARPTRGG</sequence>
<dbReference type="PANTHER" id="PTHR33164">
    <property type="entry name" value="TRANSCRIPTIONAL REGULATOR, MARR FAMILY"/>
    <property type="match status" value="1"/>
</dbReference>
<dbReference type="InterPro" id="IPR036390">
    <property type="entry name" value="WH_DNA-bd_sf"/>
</dbReference>
<dbReference type="GO" id="GO:0006950">
    <property type="term" value="P:response to stress"/>
    <property type="evidence" value="ECO:0007669"/>
    <property type="project" value="TreeGrafter"/>
</dbReference>
<dbReference type="Proteomes" id="UP000608530">
    <property type="component" value="Unassembled WGS sequence"/>
</dbReference>
<gene>
    <name evidence="4" type="ORF">JD276_08105</name>
</gene>
<dbReference type="SMART" id="SM00347">
    <property type="entry name" value="HTH_MARR"/>
    <property type="match status" value="1"/>
</dbReference>
<feature type="coiled-coil region" evidence="1">
    <location>
        <begin position="44"/>
        <end position="71"/>
    </location>
</feature>
<dbReference type="GO" id="GO:0003700">
    <property type="term" value="F:DNA-binding transcription factor activity"/>
    <property type="evidence" value="ECO:0007669"/>
    <property type="project" value="InterPro"/>
</dbReference>
<dbReference type="InterPro" id="IPR039422">
    <property type="entry name" value="MarR/SlyA-like"/>
</dbReference>
<comment type="caution">
    <text evidence="4">The sequence shown here is derived from an EMBL/GenBank/DDBJ whole genome shotgun (WGS) entry which is preliminary data.</text>
</comment>
<feature type="compositionally biased region" description="Basic and acidic residues" evidence="2">
    <location>
        <begin position="1"/>
        <end position="14"/>
    </location>
</feature>
<dbReference type="PRINTS" id="PR00598">
    <property type="entry name" value="HTHMARR"/>
</dbReference>
<dbReference type="RefSeq" id="WP_200115140.1">
    <property type="nucleotide sequence ID" value="NZ_JAEHOH010000010.1"/>
</dbReference>
<evidence type="ECO:0000256" key="1">
    <source>
        <dbReference type="SAM" id="Coils"/>
    </source>
</evidence>